<evidence type="ECO:0000313" key="9">
    <source>
        <dbReference type="EMBL" id="WZO34220.1"/>
    </source>
</evidence>
<keyword evidence="5" id="KW-0378">Hydrolase</keyword>
<feature type="chain" id="PRO_5043481535" description="Polyhydroxybutyrate depolymerase" evidence="8">
    <location>
        <begin position="40"/>
        <end position="348"/>
    </location>
</feature>
<keyword evidence="4 8" id="KW-0732">Signal</keyword>
<dbReference type="RefSeq" id="WP_349428772.1">
    <property type="nucleotide sequence ID" value="NZ_CP151632.1"/>
</dbReference>
<dbReference type="GO" id="GO:0005576">
    <property type="term" value="C:extracellular region"/>
    <property type="evidence" value="ECO:0007669"/>
    <property type="project" value="UniProtKB-SubCell"/>
</dbReference>
<evidence type="ECO:0000256" key="5">
    <source>
        <dbReference type="ARBA" id="ARBA00022801"/>
    </source>
</evidence>
<dbReference type="InterPro" id="IPR043595">
    <property type="entry name" value="FaeB/C/D"/>
</dbReference>
<keyword evidence="3" id="KW-0858">Xylan degradation</keyword>
<reference evidence="9" key="1">
    <citation type="submission" date="2024-04" db="EMBL/GenBank/DDBJ databases">
        <authorList>
            <person name="Roder T."/>
            <person name="Oberhansli S."/>
            <person name="Kreuzer M."/>
        </authorList>
    </citation>
    <scope>NUCLEOTIDE SEQUENCE</scope>
    <source>
        <strain evidence="9">LWS13-1.2</strain>
    </source>
</reference>
<name>A0AAU6SB91_9MICO</name>
<comment type="subcellular location">
    <subcellularLocation>
        <location evidence="1">Secreted</location>
    </subcellularLocation>
</comment>
<feature type="signal peptide" evidence="8">
    <location>
        <begin position="1"/>
        <end position="39"/>
    </location>
</feature>
<keyword evidence="6" id="KW-0119">Carbohydrate metabolism</keyword>
<evidence type="ECO:0000256" key="2">
    <source>
        <dbReference type="ARBA" id="ARBA00022525"/>
    </source>
</evidence>
<evidence type="ECO:0000256" key="8">
    <source>
        <dbReference type="SAM" id="SignalP"/>
    </source>
</evidence>
<dbReference type="SUPFAM" id="SSF53474">
    <property type="entry name" value="alpha/beta-Hydrolases"/>
    <property type="match status" value="1"/>
</dbReference>
<dbReference type="InterPro" id="IPR029058">
    <property type="entry name" value="AB_hydrolase_fold"/>
</dbReference>
<dbReference type="PANTHER" id="PTHR38050:SF2">
    <property type="entry name" value="FERULOYL ESTERASE C-RELATED"/>
    <property type="match status" value="1"/>
</dbReference>
<dbReference type="GO" id="GO:0030600">
    <property type="term" value="F:feruloyl esterase activity"/>
    <property type="evidence" value="ECO:0007669"/>
    <property type="project" value="InterPro"/>
</dbReference>
<evidence type="ECO:0000256" key="1">
    <source>
        <dbReference type="ARBA" id="ARBA00004613"/>
    </source>
</evidence>
<dbReference type="GO" id="GO:0045493">
    <property type="term" value="P:xylan catabolic process"/>
    <property type="evidence" value="ECO:0007669"/>
    <property type="project" value="UniProtKB-KW"/>
</dbReference>
<gene>
    <name evidence="9" type="ORF">MRBLWS13_001872</name>
</gene>
<keyword evidence="7" id="KW-0624">Polysaccharide degradation</keyword>
<evidence type="ECO:0000256" key="4">
    <source>
        <dbReference type="ARBA" id="ARBA00022729"/>
    </source>
</evidence>
<keyword evidence="2" id="KW-0964">Secreted</keyword>
<evidence type="ECO:0008006" key="10">
    <source>
        <dbReference type="Google" id="ProtNLM"/>
    </source>
</evidence>
<dbReference type="AlphaFoldDB" id="A0AAU6SB91"/>
<organism evidence="9">
    <name type="scientific">Microbacterium sp. LWS13-1.2</name>
    <dbReference type="NCBI Taxonomy" id="3135264"/>
    <lineage>
        <taxon>Bacteria</taxon>
        <taxon>Bacillati</taxon>
        <taxon>Actinomycetota</taxon>
        <taxon>Actinomycetes</taxon>
        <taxon>Micrococcales</taxon>
        <taxon>Microbacteriaceae</taxon>
        <taxon>Microbacterium</taxon>
    </lineage>
</organism>
<dbReference type="EMBL" id="CP151632">
    <property type="protein sequence ID" value="WZO34220.1"/>
    <property type="molecule type" value="Genomic_DNA"/>
</dbReference>
<dbReference type="Gene3D" id="3.40.50.1820">
    <property type="entry name" value="alpha/beta hydrolase"/>
    <property type="match status" value="1"/>
</dbReference>
<evidence type="ECO:0000256" key="6">
    <source>
        <dbReference type="ARBA" id="ARBA00023277"/>
    </source>
</evidence>
<proteinExistence type="predicted"/>
<evidence type="ECO:0000256" key="3">
    <source>
        <dbReference type="ARBA" id="ARBA00022651"/>
    </source>
</evidence>
<protein>
    <recommendedName>
        <fullName evidence="10">Polyhydroxybutyrate depolymerase</fullName>
    </recommendedName>
</protein>
<evidence type="ECO:0000256" key="7">
    <source>
        <dbReference type="ARBA" id="ARBA00023326"/>
    </source>
</evidence>
<accession>A0AAU6SB91</accession>
<dbReference type="PANTHER" id="PTHR38050">
    <property type="match status" value="1"/>
</dbReference>
<sequence>MINPASRPRRGTILRAHRSAKIGASAAALALAASLASCAGSPTAQPPTAIEEECSIPLEPGVHEVALTSGGGSRPFLLYVPTSYDGHTPVPVVINGHGSTSDGSEQLAYSAMMPIADSHGFAIAAPTGAVEFTRGFIWNFPGFPLYGGTSLAPEGTPDDDLMIRDLIAALPLAICADEARVYATGFSAGGRMASRLACEDADLIAAIGAVGGLRAGPEPDATDCHPSRPVPVIAFHGDADPVNKFEGGTGTSTNFGYGVEDAVAQWALINECDSTPTRTAVTATVDLSAYSDCSDGSEVAFYTVEGGGHTWPGSGFLLPADQFGETDQSINASELMWEFFSRHRLPAS</sequence>